<dbReference type="Proteomes" id="UP000281245">
    <property type="component" value="Unassembled WGS sequence"/>
</dbReference>
<dbReference type="OrthoDB" id="6770063at2759"/>
<comment type="subcellular location">
    <subcellularLocation>
        <location evidence="1">Membrane</location>
        <topology evidence="1">Multi-pass membrane protein</topology>
    </subcellularLocation>
</comment>
<feature type="transmembrane region" description="Helical" evidence="10">
    <location>
        <begin position="325"/>
        <end position="344"/>
    </location>
</feature>
<evidence type="ECO:0000313" key="13">
    <source>
        <dbReference type="Proteomes" id="UP000281245"/>
    </source>
</evidence>
<dbReference type="PANTHER" id="PTHR23502:SF48">
    <property type="entry name" value="MULTIDRUG TRANSPORTER, PUTATIVE (AFU_ORTHOLOGUE AFUA_5G02700)-RELATED"/>
    <property type="match status" value="1"/>
</dbReference>
<comment type="similarity">
    <text evidence="5">Belongs to the major facilitator superfamily. CAR1 family.</text>
</comment>
<feature type="region of interest" description="Disordered" evidence="9">
    <location>
        <begin position="151"/>
        <end position="174"/>
    </location>
</feature>
<comment type="caution">
    <text evidence="12">The sequence shown here is derived from an EMBL/GenBank/DDBJ whole genome shotgun (WGS) entry which is preliminary data.</text>
</comment>
<evidence type="ECO:0000256" key="7">
    <source>
        <dbReference type="ARBA" id="ARBA00069139"/>
    </source>
</evidence>
<gene>
    <name evidence="12" type="ORF">D0869_15623</name>
</gene>
<evidence type="ECO:0000259" key="11">
    <source>
        <dbReference type="PROSITE" id="PS50850"/>
    </source>
</evidence>
<keyword evidence="2 10" id="KW-0812">Transmembrane</keyword>
<organism evidence="12 13">
    <name type="scientific">Hortaea werneckii</name>
    <name type="common">Black yeast</name>
    <name type="synonym">Cladosporium werneckii</name>
    <dbReference type="NCBI Taxonomy" id="91943"/>
    <lineage>
        <taxon>Eukaryota</taxon>
        <taxon>Fungi</taxon>
        <taxon>Dikarya</taxon>
        <taxon>Ascomycota</taxon>
        <taxon>Pezizomycotina</taxon>
        <taxon>Dothideomycetes</taxon>
        <taxon>Dothideomycetidae</taxon>
        <taxon>Mycosphaerellales</taxon>
        <taxon>Teratosphaeriaceae</taxon>
        <taxon>Hortaea</taxon>
    </lineage>
</organism>
<feature type="transmembrane region" description="Helical" evidence="10">
    <location>
        <begin position="268"/>
        <end position="289"/>
    </location>
</feature>
<dbReference type="InterPro" id="IPR011701">
    <property type="entry name" value="MFS"/>
</dbReference>
<dbReference type="InterPro" id="IPR036259">
    <property type="entry name" value="MFS_trans_sf"/>
</dbReference>
<feature type="transmembrane region" description="Helical" evidence="10">
    <location>
        <begin position="356"/>
        <end position="381"/>
    </location>
</feature>
<dbReference type="VEuPathDB" id="FungiDB:BTJ68_13760"/>
<protein>
    <recommendedName>
        <fullName evidence="7">Cercosporin MFS transporter CTB4</fullName>
    </recommendedName>
    <alternativeName>
        <fullName evidence="8">Cercosporin toxin biosynthesis cluster protein 4</fullName>
    </alternativeName>
</protein>
<feature type="transmembrane region" description="Helical" evidence="10">
    <location>
        <begin position="432"/>
        <end position="457"/>
    </location>
</feature>
<feature type="region of interest" description="Disordered" evidence="9">
    <location>
        <begin position="50"/>
        <end position="118"/>
    </location>
</feature>
<feature type="domain" description="Major facilitator superfamily (MFS) profile" evidence="11">
    <location>
        <begin position="202"/>
        <end position="647"/>
    </location>
</feature>
<feature type="transmembrane region" description="Helical" evidence="10">
    <location>
        <begin position="603"/>
        <end position="624"/>
    </location>
</feature>
<name>A0A3M6VYU5_HORWE</name>
<feature type="transmembrane region" description="Helical" evidence="10">
    <location>
        <begin position="579"/>
        <end position="597"/>
    </location>
</feature>
<dbReference type="SUPFAM" id="SSF103473">
    <property type="entry name" value="MFS general substrate transporter"/>
    <property type="match status" value="1"/>
</dbReference>
<evidence type="ECO:0000313" key="12">
    <source>
        <dbReference type="EMBL" id="RMX71449.1"/>
    </source>
</evidence>
<feature type="compositionally biased region" description="Basic and acidic residues" evidence="9">
    <location>
        <begin position="92"/>
        <end position="101"/>
    </location>
</feature>
<evidence type="ECO:0000256" key="4">
    <source>
        <dbReference type="ARBA" id="ARBA00023136"/>
    </source>
</evidence>
<feature type="transmembrane region" description="Helical" evidence="10">
    <location>
        <begin position="301"/>
        <end position="318"/>
    </location>
</feature>
<feature type="transmembrane region" description="Helical" evidence="10">
    <location>
        <begin position="536"/>
        <end position="558"/>
    </location>
</feature>
<dbReference type="InterPro" id="IPR020846">
    <property type="entry name" value="MFS_dom"/>
</dbReference>
<dbReference type="GO" id="GO:0022857">
    <property type="term" value="F:transmembrane transporter activity"/>
    <property type="evidence" value="ECO:0007669"/>
    <property type="project" value="InterPro"/>
</dbReference>
<feature type="transmembrane region" description="Helical" evidence="10">
    <location>
        <begin position="511"/>
        <end position="530"/>
    </location>
</feature>
<feature type="compositionally biased region" description="Low complexity" evidence="9">
    <location>
        <begin position="81"/>
        <end position="91"/>
    </location>
</feature>
<keyword evidence="3 10" id="KW-1133">Transmembrane helix</keyword>
<evidence type="ECO:0000256" key="9">
    <source>
        <dbReference type="SAM" id="MobiDB-lite"/>
    </source>
</evidence>
<evidence type="ECO:0000256" key="3">
    <source>
        <dbReference type="ARBA" id="ARBA00022989"/>
    </source>
</evidence>
<dbReference type="Pfam" id="PF07690">
    <property type="entry name" value="MFS_1"/>
    <property type="match status" value="1"/>
</dbReference>
<feature type="transmembrane region" description="Helical" evidence="10">
    <location>
        <begin position="200"/>
        <end position="219"/>
    </location>
</feature>
<dbReference type="EMBL" id="QWIJ01002761">
    <property type="protein sequence ID" value="RMX71449.1"/>
    <property type="molecule type" value="Genomic_DNA"/>
</dbReference>
<reference evidence="12 13" key="1">
    <citation type="journal article" date="2018" name="BMC Genomics">
        <title>Genomic evidence for intraspecific hybridization in a clonal and extremely halotolerant yeast.</title>
        <authorList>
            <person name="Gostincar C."/>
            <person name="Stajich J.E."/>
            <person name="Zupancic J."/>
            <person name="Zalar P."/>
            <person name="Gunde-Cimerman N."/>
        </authorList>
    </citation>
    <scope>NUCLEOTIDE SEQUENCE [LARGE SCALE GENOMIC DNA]</scope>
    <source>
        <strain evidence="12 13">EXF-6656</strain>
    </source>
</reference>
<dbReference type="Gene3D" id="1.20.1250.20">
    <property type="entry name" value="MFS general substrate transporter like domains"/>
    <property type="match status" value="1"/>
</dbReference>
<evidence type="ECO:0000256" key="10">
    <source>
        <dbReference type="SAM" id="Phobius"/>
    </source>
</evidence>
<dbReference type="FunFam" id="1.20.1250.20:FF:000011">
    <property type="entry name" value="MFS multidrug transporter, putative"/>
    <property type="match status" value="1"/>
</dbReference>
<dbReference type="PROSITE" id="PS50850">
    <property type="entry name" value="MFS"/>
    <property type="match status" value="1"/>
</dbReference>
<feature type="transmembrane region" description="Helical" evidence="10">
    <location>
        <begin position="469"/>
        <end position="490"/>
    </location>
</feature>
<dbReference type="AlphaFoldDB" id="A0A3M6VYU5"/>
<keyword evidence="4 10" id="KW-0472">Membrane</keyword>
<evidence type="ECO:0000256" key="6">
    <source>
        <dbReference type="ARBA" id="ARBA00053977"/>
    </source>
</evidence>
<dbReference type="PANTHER" id="PTHR23502">
    <property type="entry name" value="MAJOR FACILITATOR SUPERFAMILY"/>
    <property type="match status" value="1"/>
</dbReference>
<evidence type="ECO:0000256" key="8">
    <source>
        <dbReference type="ARBA" id="ARBA00077167"/>
    </source>
</evidence>
<proteinExistence type="inferred from homology"/>
<accession>A0A3M6VYU5</accession>
<dbReference type="CDD" id="cd17323">
    <property type="entry name" value="MFS_Tpo1_MDR_like"/>
    <property type="match status" value="1"/>
</dbReference>
<dbReference type="GO" id="GO:0005886">
    <property type="term" value="C:plasma membrane"/>
    <property type="evidence" value="ECO:0007669"/>
    <property type="project" value="TreeGrafter"/>
</dbReference>
<sequence>MPESDPSRAQLGHLTGHGCVPDLDIYPSASHGQLTLQSFIHSTFHPCQDDKAIKSVPPKVDGSQISAMPDLPHTPNEMPPASSNASSSALSTDHDVEKDPRVPSSSTDEDGVAGSGFQPVVEDEFDAVRLPYRTLSEQARMGEYLTETPSGLQRVRTTATGREREEEEEGDVGKERDYELVTFVEGDPENPKNWSKALKWWCTANVALTCFAVAFNSAVITADLAGVSETFGVSEEVSLLPITVFVIGFGVGPMAFAPLSEICGRRPIYASTLLVAVVFIIPCAVAQNIGTLIVCRLIDGIAFAAPMTLVGGTLADLWRNEERGVPMACFSAAPFIGPAIGPLVGGFTSDALGWRWLYWLQLILSGFCYVLITFTVPETYAPTILAKRARKLRKQTGDTKYVTEMDLDKRPLGERLRVFLVRPFQLLFMEPIVLFISIYMSVLYSLLYMFFIAYPVVYQEGKGWTASSTGLMFIPLAVGVIMSAMCSPFVNRHYLQLVAKHDGKPPAEARLVPMMWSCWFIPVGLFTYAWTSYPTIHWAGPCFAGWPVGFGFIFLYNSANNYLVDSYQHQAASALAAKTFLRSFCGAGAVLFTLQMYRTLNYQWASTLLAFIALACCAIPYVFYYKGAAIRKRSHYAFTDNAKEGRC</sequence>
<comment type="function">
    <text evidence="6">MFS transporter; part of the gene cluster that mediates the biosynthesis of cercosporin, a light-activated, non-host-selective toxin. The perylenequinone chromophore of cercosporin absorbs light energy to attain an electronically-activated triplet state and produces active oxygen species such as the hydroxyl radical, superoxide, hydrogen peroxide or singlet oxygen upon reaction with oxygen molecules. These reactive oxygen species cause damage to various cellular components including lipids, proteins and nucleic acids. Responsible for secretion and accumulation of cercosporin, but does not play any roles in self-protection against the toxicity of cercosporin.</text>
</comment>
<evidence type="ECO:0000256" key="5">
    <source>
        <dbReference type="ARBA" id="ARBA00038347"/>
    </source>
</evidence>
<evidence type="ECO:0000256" key="2">
    <source>
        <dbReference type="ARBA" id="ARBA00022692"/>
    </source>
</evidence>
<feature type="transmembrane region" description="Helical" evidence="10">
    <location>
        <begin position="239"/>
        <end position="256"/>
    </location>
</feature>
<evidence type="ECO:0000256" key="1">
    <source>
        <dbReference type="ARBA" id="ARBA00004141"/>
    </source>
</evidence>